<evidence type="ECO:0000313" key="7">
    <source>
        <dbReference type="Proteomes" id="UP000034595"/>
    </source>
</evidence>
<dbReference type="PANTHER" id="PTHR33375">
    <property type="entry name" value="CHROMOSOME-PARTITIONING PROTEIN PARB-RELATED"/>
    <property type="match status" value="1"/>
</dbReference>
<organism evidence="6 7">
    <name type="scientific">Candidatus Azambacteria bacterium GW2011_GWA1_44_9</name>
    <dbReference type="NCBI Taxonomy" id="1618610"/>
    <lineage>
        <taxon>Bacteria</taxon>
        <taxon>Candidatus Azamiibacteriota</taxon>
    </lineage>
</organism>
<comment type="similarity">
    <text evidence="1">Belongs to the ParB family.</text>
</comment>
<dbReference type="Pfam" id="PF23552">
    <property type="entry name" value="ParB_C"/>
    <property type="match status" value="1"/>
</dbReference>
<keyword evidence="2" id="KW-0159">Chromosome partition</keyword>
<name>A0A0G1KEU3_9BACT</name>
<dbReference type="NCBIfam" id="TIGR00180">
    <property type="entry name" value="parB_part"/>
    <property type="match status" value="1"/>
</dbReference>
<gene>
    <name evidence="6" type="ORF">UW78_C0001G0019</name>
</gene>
<dbReference type="InterPro" id="IPR003115">
    <property type="entry name" value="ParB_N"/>
</dbReference>
<evidence type="ECO:0000256" key="4">
    <source>
        <dbReference type="SAM" id="MobiDB-lite"/>
    </source>
</evidence>
<evidence type="ECO:0000313" key="6">
    <source>
        <dbReference type="EMBL" id="KKT82236.1"/>
    </source>
</evidence>
<dbReference type="FunFam" id="1.10.10.2830:FF:000001">
    <property type="entry name" value="Chromosome partitioning protein ParB"/>
    <property type="match status" value="1"/>
</dbReference>
<dbReference type="AlphaFoldDB" id="A0A0G1KEU3"/>
<dbReference type="SUPFAM" id="SSF109709">
    <property type="entry name" value="KorB DNA-binding domain-like"/>
    <property type="match status" value="1"/>
</dbReference>
<dbReference type="EMBL" id="LCJQ01000001">
    <property type="protein sequence ID" value="KKT82236.1"/>
    <property type="molecule type" value="Genomic_DNA"/>
</dbReference>
<comment type="caution">
    <text evidence="6">The sequence shown here is derived from an EMBL/GenBank/DDBJ whole genome shotgun (WGS) entry which is preliminary data.</text>
</comment>
<dbReference type="GO" id="GO:0005694">
    <property type="term" value="C:chromosome"/>
    <property type="evidence" value="ECO:0007669"/>
    <property type="project" value="TreeGrafter"/>
</dbReference>
<evidence type="ECO:0000259" key="5">
    <source>
        <dbReference type="SMART" id="SM00470"/>
    </source>
</evidence>
<dbReference type="PATRIC" id="fig|1618610.3.peg.19"/>
<protein>
    <submittedName>
        <fullName evidence="6">ParB-like protein partition protein</fullName>
    </submittedName>
</protein>
<proteinExistence type="inferred from homology"/>
<sequence>MTTPHENQHHQMYKNAIFWIEVEKIKPNPFQPRKEFDEEKLRDLADSVKQYGILQPLVVTRREVEKPEGGLAVEYELIAGERRLRASKIAGLTQVPVLIRIGEEGKEEEAQAKLELAIIENLQREDLNAVDRAMAFNRLASEFKFTHAQIAHKVGKSREYVSNTIRILALPQEMLTALAERRINEGHTRPLLMLGDRAEEQMTLFKEIIFKKLNVREAERIARRIAVNKVRKPERGIDPEIMEFEHELTERLGTRVQIEKREVGGKIVIDFFSSDDVRNFIKRLQAELEAGSEAKNLPPLGETVEEATRPAEPHELAEDGKDTVGEAPEEDLYNIKSFSL</sequence>
<dbReference type="GO" id="GO:0003677">
    <property type="term" value="F:DNA binding"/>
    <property type="evidence" value="ECO:0007669"/>
    <property type="project" value="UniProtKB-KW"/>
</dbReference>
<dbReference type="FunFam" id="3.90.1530.30:FF:000001">
    <property type="entry name" value="Chromosome partitioning protein ParB"/>
    <property type="match status" value="1"/>
</dbReference>
<dbReference type="Proteomes" id="UP000034595">
    <property type="component" value="Unassembled WGS sequence"/>
</dbReference>
<dbReference type="InterPro" id="IPR004437">
    <property type="entry name" value="ParB/RepB/Spo0J"/>
</dbReference>
<dbReference type="Gene3D" id="3.90.1530.30">
    <property type="match status" value="1"/>
</dbReference>
<keyword evidence="3" id="KW-0238">DNA-binding</keyword>
<feature type="domain" description="ParB-like N-terminal" evidence="5">
    <location>
        <begin position="18"/>
        <end position="122"/>
    </location>
</feature>
<feature type="compositionally biased region" description="Basic and acidic residues" evidence="4">
    <location>
        <begin position="306"/>
        <end position="324"/>
    </location>
</feature>
<feature type="region of interest" description="Disordered" evidence="4">
    <location>
        <begin position="293"/>
        <end position="328"/>
    </location>
</feature>
<dbReference type="InterPro" id="IPR057240">
    <property type="entry name" value="ParB_dimer_C"/>
</dbReference>
<dbReference type="Pfam" id="PF17762">
    <property type="entry name" value="HTH_ParB"/>
    <property type="match status" value="1"/>
</dbReference>
<evidence type="ECO:0000256" key="3">
    <source>
        <dbReference type="ARBA" id="ARBA00023125"/>
    </source>
</evidence>
<dbReference type="Gene3D" id="1.10.10.2830">
    <property type="match status" value="1"/>
</dbReference>
<reference evidence="6 7" key="1">
    <citation type="journal article" date="2015" name="Nature">
        <title>rRNA introns, odd ribosomes, and small enigmatic genomes across a large radiation of phyla.</title>
        <authorList>
            <person name="Brown C.T."/>
            <person name="Hug L.A."/>
            <person name="Thomas B.C."/>
            <person name="Sharon I."/>
            <person name="Castelle C.J."/>
            <person name="Singh A."/>
            <person name="Wilkins M.J."/>
            <person name="Williams K.H."/>
            <person name="Banfield J.F."/>
        </authorList>
    </citation>
    <scope>NUCLEOTIDE SEQUENCE [LARGE SCALE GENOMIC DNA]</scope>
</reference>
<evidence type="ECO:0000256" key="1">
    <source>
        <dbReference type="ARBA" id="ARBA00006295"/>
    </source>
</evidence>
<dbReference type="InterPro" id="IPR036086">
    <property type="entry name" value="ParB/Sulfiredoxin_sf"/>
</dbReference>
<dbReference type="SUPFAM" id="SSF110849">
    <property type="entry name" value="ParB/Sulfiredoxin"/>
    <property type="match status" value="1"/>
</dbReference>
<dbReference type="CDD" id="cd16393">
    <property type="entry name" value="SPO0J_N"/>
    <property type="match status" value="1"/>
</dbReference>
<evidence type="ECO:0000256" key="2">
    <source>
        <dbReference type="ARBA" id="ARBA00022829"/>
    </source>
</evidence>
<dbReference type="InterPro" id="IPR050336">
    <property type="entry name" value="Chromosome_partition/occlusion"/>
</dbReference>
<dbReference type="PANTHER" id="PTHR33375:SF1">
    <property type="entry name" value="CHROMOSOME-PARTITIONING PROTEIN PARB-RELATED"/>
    <property type="match status" value="1"/>
</dbReference>
<dbReference type="GO" id="GO:0007059">
    <property type="term" value="P:chromosome segregation"/>
    <property type="evidence" value="ECO:0007669"/>
    <property type="project" value="UniProtKB-KW"/>
</dbReference>
<dbReference type="SMART" id="SM00470">
    <property type="entry name" value="ParB"/>
    <property type="match status" value="1"/>
</dbReference>
<accession>A0A0G1KEU3</accession>
<dbReference type="Pfam" id="PF02195">
    <property type="entry name" value="ParB_N"/>
    <property type="match status" value="1"/>
</dbReference>
<dbReference type="InterPro" id="IPR041468">
    <property type="entry name" value="HTH_ParB/Spo0J"/>
</dbReference>